<dbReference type="Pfam" id="PF01882">
    <property type="entry name" value="DUF58"/>
    <property type="match status" value="1"/>
</dbReference>
<comment type="caution">
    <text evidence="4">The sequence shown here is derived from an EMBL/GenBank/DDBJ whole genome shotgun (WGS) entry which is preliminary data.</text>
</comment>
<name>A0A839EB82_9MICO</name>
<organism evidence="4 5">
    <name type="scientific">Microcella alkalica</name>
    <dbReference type="NCBI Taxonomy" id="355930"/>
    <lineage>
        <taxon>Bacteria</taxon>
        <taxon>Bacillati</taxon>
        <taxon>Actinomycetota</taxon>
        <taxon>Actinomycetes</taxon>
        <taxon>Micrococcales</taxon>
        <taxon>Microbacteriaceae</taxon>
        <taxon>Microcella</taxon>
    </lineage>
</organism>
<dbReference type="Proteomes" id="UP000585905">
    <property type="component" value="Unassembled WGS sequence"/>
</dbReference>
<keyword evidence="5" id="KW-1185">Reference proteome</keyword>
<proteinExistence type="predicted"/>
<evidence type="ECO:0000256" key="2">
    <source>
        <dbReference type="SAM" id="Phobius"/>
    </source>
</evidence>
<gene>
    <name evidence="4" type="ORF">FHX53_000159</name>
</gene>
<dbReference type="PANTHER" id="PTHR34351:SF1">
    <property type="entry name" value="SLR1927 PROTEIN"/>
    <property type="match status" value="1"/>
</dbReference>
<sequence length="453" mass="46977">MRARRERASGGLPRLTGRGWGFLVVAANLFALAYGLQRPELVPAAVIAAAAPLIALLVVGASRPRVRVTRHLDPVVATEGEPVRVGVQVSGRARSAEWIERVPMRPGYAGPGQLLEVRAGRPRSLGYRYWPAHRGLVSVGPLLIEDRDPFALAVRVTDTIAVATQLVVPEVVPLSPGPVPDPSAESGPRTTRSRERTADDVVTREYRQGDALRRVHWRVSARQGELMVRQDEPQAGPRARVLLDSQRAGHPDLARVAAAPPTGSRTFEWSVRMTAAVASHLAERGYAVDLQTPAARPAEAPRGDGPIGELLGELAILPLADRGPLPPATAAPGSVPIVAIASSPDDATLRWMLAQRSAGALGVALLVRSASTAADDPGALAIEAAFAAADWNVVTVPVGTPPDAAWLALVGQQPELTGAEALAARVAGSGGGAAMSASVASSSAAGASGGARG</sequence>
<evidence type="ECO:0000259" key="3">
    <source>
        <dbReference type="Pfam" id="PF01882"/>
    </source>
</evidence>
<keyword evidence="2" id="KW-0472">Membrane</keyword>
<evidence type="ECO:0000313" key="4">
    <source>
        <dbReference type="EMBL" id="MBA8846595.1"/>
    </source>
</evidence>
<dbReference type="RefSeq" id="WP_182489295.1">
    <property type="nucleotide sequence ID" value="NZ_BAAAOV010000003.1"/>
</dbReference>
<dbReference type="AlphaFoldDB" id="A0A839EB82"/>
<reference evidence="4 5" key="1">
    <citation type="submission" date="2020-07" db="EMBL/GenBank/DDBJ databases">
        <title>Sequencing the genomes of 1000 actinobacteria strains.</title>
        <authorList>
            <person name="Klenk H.-P."/>
        </authorList>
    </citation>
    <scope>NUCLEOTIDE SEQUENCE [LARGE SCALE GENOMIC DNA]</scope>
    <source>
        <strain evidence="4 5">DSM 19663</strain>
    </source>
</reference>
<evidence type="ECO:0000256" key="1">
    <source>
        <dbReference type="SAM" id="MobiDB-lite"/>
    </source>
</evidence>
<feature type="transmembrane region" description="Helical" evidence="2">
    <location>
        <begin position="42"/>
        <end position="61"/>
    </location>
</feature>
<feature type="transmembrane region" description="Helical" evidence="2">
    <location>
        <begin position="20"/>
        <end position="36"/>
    </location>
</feature>
<keyword evidence="2" id="KW-1133">Transmembrane helix</keyword>
<feature type="domain" description="DUF58" evidence="3">
    <location>
        <begin position="203"/>
        <end position="244"/>
    </location>
</feature>
<dbReference type="EMBL" id="JACGWX010000001">
    <property type="protein sequence ID" value="MBA8846595.1"/>
    <property type="molecule type" value="Genomic_DNA"/>
</dbReference>
<protein>
    <submittedName>
        <fullName evidence="4">Uncharacterized protein (DUF58 family)</fullName>
    </submittedName>
</protein>
<accession>A0A839EB82</accession>
<dbReference type="InterPro" id="IPR002881">
    <property type="entry name" value="DUF58"/>
</dbReference>
<evidence type="ECO:0000313" key="5">
    <source>
        <dbReference type="Proteomes" id="UP000585905"/>
    </source>
</evidence>
<feature type="region of interest" description="Disordered" evidence="1">
    <location>
        <begin position="173"/>
        <end position="200"/>
    </location>
</feature>
<dbReference type="PANTHER" id="PTHR34351">
    <property type="entry name" value="SLR1927 PROTEIN-RELATED"/>
    <property type="match status" value="1"/>
</dbReference>
<keyword evidence="2" id="KW-0812">Transmembrane</keyword>